<dbReference type="InterPro" id="IPR005793">
    <property type="entry name" value="Formyl_trans_C"/>
</dbReference>
<dbReference type="Pfam" id="PF02911">
    <property type="entry name" value="Formyl_trans_C"/>
    <property type="match status" value="1"/>
</dbReference>
<evidence type="ECO:0000256" key="8">
    <source>
        <dbReference type="ARBA" id="ARBA00023128"/>
    </source>
</evidence>
<dbReference type="RefSeq" id="XP_017885771.1">
    <property type="nucleotide sequence ID" value="XM_018030282.2"/>
</dbReference>
<comment type="catalytic activity">
    <reaction evidence="9">
        <text>L-methionyl-tRNA(fMet) + (6R)-10-formyltetrahydrofolate = N-formyl-L-methionyl-tRNA(fMet) + (6S)-5,6,7,8-tetrahydrofolate + H(+)</text>
        <dbReference type="Rhea" id="RHEA:24380"/>
        <dbReference type="Rhea" id="RHEA-COMP:9952"/>
        <dbReference type="Rhea" id="RHEA-COMP:9953"/>
        <dbReference type="ChEBI" id="CHEBI:15378"/>
        <dbReference type="ChEBI" id="CHEBI:57453"/>
        <dbReference type="ChEBI" id="CHEBI:78530"/>
        <dbReference type="ChEBI" id="CHEBI:78844"/>
        <dbReference type="ChEBI" id="CHEBI:195366"/>
        <dbReference type="EC" id="2.1.2.9"/>
    </reaction>
    <physiologicalReaction direction="left-to-right" evidence="9">
        <dbReference type="Rhea" id="RHEA:24381"/>
    </physiologicalReaction>
</comment>
<gene>
    <name evidence="14" type="primary">LOC108628392</name>
</gene>
<dbReference type="InterPro" id="IPR041711">
    <property type="entry name" value="Met-tRNA-FMT_N"/>
</dbReference>
<dbReference type="KEGG" id="ccal:108628392"/>
<evidence type="ECO:0000256" key="10">
    <source>
        <dbReference type="ARBA" id="ARBA00057846"/>
    </source>
</evidence>
<comment type="function">
    <text evidence="10">Methionyl-tRNA formyltransferase that formylates methionyl-tRNA in mitochondria and is crucial for translation initiation.</text>
</comment>
<proteinExistence type="inferred from homology"/>
<evidence type="ECO:0000313" key="13">
    <source>
        <dbReference type="Proteomes" id="UP000694925"/>
    </source>
</evidence>
<keyword evidence="8" id="KW-0496">Mitochondrion</keyword>
<evidence type="ECO:0000256" key="2">
    <source>
        <dbReference type="ARBA" id="ARBA00010699"/>
    </source>
</evidence>
<evidence type="ECO:0000256" key="3">
    <source>
        <dbReference type="ARBA" id="ARBA00012261"/>
    </source>
</evidence>
<evidence type="ECO:0000259" key="11">
    <source>
        <dbReference type="Pfam" id="PF00551"/>
    </source>
</evidence>
<feature type="domain" description="Formyl transferase C-terminal" evidence="12">
    <location>
        <begin position="241"/>
        <end position="347"/>
    </location>
</feature>
<dbReference type="NCBIfam" id="TIGR00460">
    <property type="entry name" value="fmt"/>
    <property type="match status" value="1"/>
</dbReference>
<keyword evidence="5" id="KW-0808">Transferase</keyword>
<accession>A0AAJ7J774</accession>
<dbReference type="SUPFAM" id="SSF50486">
    <property type="entry name" value="FMT C-terminal domain-like"/>
    <property type="match status" value="1"/>
</dbReference>
<dbReference type="InterPro" id="IPR002376">
    <property type="entry name" value="Formyl_transf_N"/>
</dbReference>
<keyword evidence="7" id="KW-0809">Transit peptide</keyword>
<evidence type="ECO:0000256" key="4">
    <source>
        <dbReference type="ARBA" id="ARBA00014185"/>
    </source>
</evidence>
<dbReference type="Proteomes" id="UP000694925">
    <property type="component" value="Unplaced"/>
</dbReference>
<dbReference type="PANTHER" id="PTHR11138">
    <property type="entry name" value="METHIONYL-TRNA FORMYLTRANSFERASE"/>
    <property type="match status" value="1"/>
</dbReference>
<dbReference type="GeneID" id="108628392"/>
<sequence length="359" mass="40902">MLIFKQHNIAQFLPTLKELNETFRPTFHLRIRNKRYIICRKSHTTSQNSWKVLFFGSDEFAVESLKALHKKYKSKVLQRLEVVTAEQNRDNPVMKYAKQNKIVVNNWPVNVNKLEFHIGVVVSFGHLISSEIINAFPMGMINVHGSLLPRWRGAAPIIHSIMNGDSKTGITIMKIKPKKFDIGEIVLQKEIDIGQNETQPELSKKLAELGASTLEEMFQDLPLSLQSAKPQDPTKVTYAPKITSKTSVVDWNEMSATRVYNLQRALFGLHPIRTSFNDLKIKLFNMQTVESELVAKQFEGDAPGTVMYNKTIDALIVKCKEESFVSVKKITVVGKRTMSARDFYNGFLSGRKQIKVLFS</sequence>
<dbReference type="SUPFAM" id="SSF53328">
    <property type="entry name" value="Formyltransferase"/>
    <property type="match status" value="1"/>
</dbReference>
<evidence type="ECO:0000256" key="7">
    <source>
        <dbReference type="ARBA" id="ARBA00022946"/>
    </source>
</evidence>
<name>A0AAJ7J774_9HYME</name>
<dbReference type="PANTHER" id="PTHR11138:SF5">
    <property type="entry name" value="METHIONYL-TRNA FORMYLTRANSFERASE, MITOCHONDRIAL"/>
    <property type="match status" value="1"/>
</dbReference>
<dbReference type="CDD" id="cd08646">
    <property type="entry name" value="FMT_core_Met-tRNA-FMT_N"/>
    <property type="match status" value="1"/>
</dbReference>
<dbReference type="InterPro" id="IPR011034">
    <property type="entry name" value="Formyl_transferase-like_C_sf"/>
</dbReference>
<reference evidence="14" key="1">
    <citation type="submission" date="2025-08" db="UniProtKB">
        <authorList>
            <consortium name="RefSeq"/>
        </authorList>
    </citation>
    <scope>IDENTIFICATION</scope>
    <source>
        <tissue evidence="14">Whole body</tissue>
    </source>
</reference>
<dbReference type="GO" id="GO:0005739">
    <property type="term" value="C:mitochondrion"/>
    <property type="evidence" value="ECO:0007669"/>
    <property type="project" value="UniProtKB-SubCell"/>
</dbReference>
<dbReference type="GO" id="GO:0004479">
    <property type="term" value="F:methionyl-tRNA formyltransferase activity"/>
    <property type="evidence" value="ECO:0007669"/>
    <property type="project" value="UniProtKB-EC"/>
</dbReference>
<organism evidence="13 14">
    <name type="scientific">Ceratina calcarata</name>
    <dbReference type="NCBI Taxonomy" id="156304"/>
    <lineage>
        <taxon>Eukaryota</taxon>
        <taxon>Metazoa</taxon>
        <taxon>Ecdysozoa</taxon>
        <taxon>Arthropoda</taxon>
        <taxon>Hexapoda</taxon>
        <taxon>Insecta</taxon>
        <taxon>Pterygota</taxon>
        <taxon>Neoptera</taxon>
        <taxon>Endopterygota</taxon>
        <taxon>Hymenoptera</taxon>
        <taxon>Apocrita</taxon>
        <taxon>Aculeata</taxon>
        <taxon>Apoidea</taxon>
        <taxon>Anthophila</taxon>
        <taxon>Apidae</taxon>
        <taxon>Ceratina</taxon>
        <taxon>Zadontomerus</taxon>
    </lineage>
</organism>
<comment type="similarity">
    <text evidence="2">Belongs to the Fmt family.</text>
</comment>
<protein>
    <recommendedName>
        <fullName evidence="4">Methionyl-tRNA formyltransferase, mitochondrial</fullName>
        <ecNumber evidence="3">2.1.2.9</ecNumber>
    </recommendedName>
</protein>
<evidence type="ECO:0000259" key="12">
    <source>
        <dbReference type="Pfam" id="PF02911"/>
    </source>
</evidence>
<dbReference type="Gene3D" id="3.40.50.12230">
    <property type="match status" value="1"/>
</dbReference>
<evidence type="ECO:0000256" key="1">
    <source>
        <dbReference type="ARBA" id="ARBA00004173"/>
    </source>
</evidence>
<dbReference type="FunFam" id="3.40.50.12230:FF:000003">
    <property type="entry name" value="methionyl-tRNA formyltransferase, mitochondrial"/>
    <property type="match status" value="1"/>
</dbReference>
<evidence type="ECO:0000256" key="9">
    <source>
        <dbReference type="ARBA" id="ARBA00052555"/>
    </source>
</evidence>
<evidence type="ECO:0000256" key="5">
    <source>
        <dbReference type="ARBA" id="ARBA00022679"/>
    </source>
</evidence>
<evidence type="ECO:0000313" key="14">
    <source>
        <dbReference type="RefSeq" id="XP_017885771.1"/>
    </source>
</evidence>
<dbReference type="InterPro" id="IPR005794">
    <property type="entry name" value="Fmt"/>
</dbReference>
<evidence type="ECO:0000256" key="6">
    <source>
        <dbReference type="ARBA" id="ARBA00022917"/>
    </source>
</evidence>
<keyword evidence="6" id="KW-0648">Protein biosynthesis</keyword>
<dbReference type="AlphaFoldDB" id="A0AAJ7J774"/>
<feature type="domain" description="Formyl transferase N-terminal" evidence="11">
    <location>
        <begin position="106"/>
        <end position="214"/>
    </location>
</feature>
<comment type="subcellular location">
    <subcellularLocation>
        <location evidence="1">Mitochondrion</location>
    </subcellularLocation>
</comment>
<keyword evidence="13" id="KW-1185">Reference proteome</keyword>
<dbReference type="InterPro" id="IPR036477">
    <property type="entry name" value="Formyl_transf_N_sf"/>
</dbReference>
<dbReference type="EC" id="2.1.2.9" evidence="3"/>
<dbReference type="Pfam" id="PF00551">
    <property type="entry name" value="Formyl_trans_N"/>
    <property type="match status" value="1"/>
</dbReference>